<dbReference type="PANTHER" id="PTHR45011:SF1">
    <property type="entry name" value="DAP3-BINDING CELL DEATH ENHANCER 1"/>
    <property type="match status" value="1"/>
</dbReference>
<gene>
    <name evidence="1" type="ORF">KIN20_038383</name>
</gene>
<dbReference type="Pfam" id="PF08238">
    <property type="entry name" value="Sel1"/>
    <property type="match status" value="2"/>
</dbReference>
<dbReference type="SUPFAM" id="SSF81901">
    <property type="entry name" value="HCP-like"/>
    <property type="match status" value="1"/>
</dbReference>
<dbReference type="InterPro" id="IPR006597">
    <property type="entry name" value="Sel1-like"/>
</dbReference>
<comment type="caution">
    <text evidence="1">The sequence shown here is derived from an EMBL/GenBank/DDBJ whole genome shotgun (WGS) entry which is preliminary data.</text>
</comment>
<keyword evidence="2" id="KW-1185">Reference proteome</keyword>
<dbReference type="InterPro" id="IPR011990">
    <property type="entry name" value="TPR-like_helical_dom_sf"/>
</dbReference>
<proteinExistence type="predicted"/>
<dbReference type="PANTHER" id="PTHR45011">
    <property type="entry name" value="DAP3-BINDING CELL DEATH ENHANCER 1"/>
    <property type="match status" value="1"/>
</dbReference>
<protein>
    <submittedName>
        <fullName evidence="1">Uncharacterized protein</fullName>
    </submittedName>
</protein>
<dbReference type="AlphaFoldDB" id="A0AAD5MET4"/>
<organism evidence="1 2">
    <name type="scientific">Parelaphostrongylus tenuis</name>
    <name type="common">Meningeal worm</name>
    <dbReference type="NCBI Taxonomy" id="148309"/>
    <lineage>
        <taxon>Eukaryota</taxon>
        <taxon>Metazoa</taxon>
        <taxon>Ecdysozoa</taxon>
        <taxon>Nematoda</taxon>
        <taxon>Chromadorea</taxon>
        <taxon>Rhabditida</taxon>
        <taxon>Rhabditina</taxon>
        <taxon>Rhabditomorpha</taxon>
        <taxon>Strongyloidea</taxon>
        <taxon>Metastrongylidae</taxon>
        <taxon>Parelaphostrongylus</taxon>
    </lineage>
</organism>
<dbReference type="SMART" id="SM00671">
    <property type="entry name" value="SEL1"/>
    <property type="match status" value="2"/>
</dbReference>
<reference evidence="1" key="1">
    <citation type="submission" date="2021-06" db="EMBL/GenBank/DDBJ databases">
        <title>Parelaphostrongylus tenuis whole genome reference sequence.</title>
        <authorList>
            <person name="Garwood T.J."/>
            <person name="Larsen P.A."/>
            <person name="Fountain-Jones N.M."/>
            <person name="Garbe J.R."/>
            <person name="Macchietto M.G."/>
            <person name="Kania S.A."/>
            <person name="Gerhold R.W."/>
            <person name="Richards J.E."/>
            <person name="Wolf T.M."/>
        </authorList>
    </citation>
    <scope>NUCLEOTIDE SEQUENCE</scope>
    <source>
        <strain evidence="1">MNPRO001-30</strain>
        <tissue evidence="1">Meninges</tissue>
    </source>
</reference>
<evidence type="ECO:0000313" key="1">
    <source>
        <dbReference type="EMBL" id="KAJ1347721.1"/>
    </source>
</evidence>
<accession>A0AAD5MET4</accession>
<sequence>MSSQRLALSILSRHGQRFISLPNPVTTNNESHEAPPPVLARFSDVVLPLINSYNNSPPNLQFSTILGCSQRVPSLIYSTNVPLSIHPLRVNADSLPYRINSRPNVVEVGVQTDDCWLYSVKTAGPVSKEEQAKWDLENSIGEGLLKIGETREAIRRFEEAASHGNANAINNLAECLYSGIGVVRDKEKAFSLWEEAVSLGHVNAMYSLAVCLIRAATAGEPKGDKLRAFQLMRKAAIRGNVHAAFYLVVRYIRDSDPESAKDVIRIAARDEDYANKMRSWTEGSFLEGKCFQLVKQMLIDPSS</sequence>
<dbReference type="Proteomes" id="UP001196413">
    <property type="component" value="Unassembled WGS sequence"/>
</dbReference>
<dbReference type="EMBL" id="JAHQIW010000371">
    <property type="protein sequence ID" value="KAJ1347721.1"/>
    <property type="molecule type" value="Genomic_DNA"/>
</dbReference>
<name>A0AAD5MET4_PARTN</name>
<evidence type="ECO:0000313" key="2">
    <source>
        <dbReference type="Proteomes" id="UP001196413"/>
    </source>
</evidence>
<dbReference type="InterPro" id="IPR052748">
    <property type="entry name" value="ISR_Activator"/>
</dbReference>
<dbReference type="Gene3D" id="1.25.40.10">
    <property type="entry name" value="Tetratricopeptide repeat domain"/>
    <property type="match status" value="1"/>
</dbReference>